<evidence type="ECO:0000313" key="10">
    <source>
        <dbReference type="Proteomes" id="UP000503328"/>
    </source>
</evidence>
<proteinExistence type="predicted"/>
<evidence type="ECO:0000313" key="7">
    <source>
        <dbReference type="EMBL" id="QJE49064.1"/>
    </source>
</evidence>
<evidence type="ECO:0000313" key="4">
    <source>
        <dbReference type="EMBL" id="AVJ54678.1"/>
    </source>
</evidence>
<evidence type="ECO:0000313" key="6">
    <source>
        <dbReference type="EMBL" id="AVJ54680.1"/>
    </source>
</evidence>
<dbReference type="InterPro" id="IPR004251">
    <property type="entry name" value="Pox_virus_G9/A16"/>
</dbReference>
<reference evidence="5" key="1">
    <citation type="submission" date="2017-03" db="EMBL/GenBank/DDBJ databases">
        <title>Molecular characterization of largemouth bass virus isolates from smallmouth bass (Micropterus dolomieu).</title>
        <authorList>
            <person name="Winters A.D."/>
            <person name="Boonthai T."/>
            <person name="Faisal M."/>
        </authorList>
    </citation>
    <scope>NUCLEOTIDE SEQUENCE</scope>
    <source>
        <strain evidence="3">12-342</strain>
        <strain evidence="6">130903</strain>
        <strain evidence="5">14-204</strain>
        <strain evidence="4">15-232</strain>
    </source>
</reference>
<feature type="region of interest" description="Disordered" evidence="1">
    <location>
        <begin position="258"/>
        <end position="333"/>
    </location>
</feature>
<keyword evidence="2" id="KW-0812">Transmembrane</keyword>
<dbReference type="EMBL" id="KY825786">
    <property type="protein sequence ID" value="AVJ54680.1"/>
    <property type="molecule type" value="Genomic_DNA"/>
</dbReference>
<evidence type="ECO:0000313" key="5">
    <source>
        <dbReference type="EMBL" id="AVJ54679.1"/>
    </source>
</evidence>
<evidence type="ECO:0000313" key="9">
    <source>
        <dbReference type="Proteomes" id="UP000501740"/>
    </source>
</evidence>
<dbReference type="Proteomes" id="UP000503328">
    <property type="component" value="Segment"/>
</dbReference>
<accession>A0A2P1CPL0</accession>
<protein>
    <submittedName>
        <fullName evidence="5 7">Myristylated membrane protein</fullName>
    </submittedName>
</protein>
<reference evidence="9 10" key="2">
    <citation type="submission" date="2019-03" db="EMBL/GenBank/DDBJ databases">
        <authorList>
            <person name="Winters A.D."/>
            <person name="Faisal M."/>
        </authorList>
    </citation>
    <scope>NUCLEOTIDE SEQUENCE [LARGE SCALE GENOMIC DNA]</scope>
    <source>
        <strain evidence="7 10">Alleghany 12-343</strain>
        <strain evidence="8 9">Pine 14-204</strain>
    </source>
</reference>
<dbReference type="EMBL" id="KY825784">
    <property type="protein sequence ID" value="AVJ54678.1"/>
    <property type="molecule type" value="Genomic_DNA"/>
</dbReference>
<evidence type="ECO:0000256" key="1">
    <source>
        <dbReference type="SAM" id="MobiDB-lite"/>
    </source>
</evidence>
<dbReference type="EMBL" id="KY825785">
    <property type="protein sequence ID" value="AVJ54679.1"/>
    <property type="molecule type" value="Genomic_DNA"/>
</dbReference>
<dbReference type="Proteomes" id="UP000501740">
    <property type="component" value="Segment"/>
</dbReference>
<feature type="transmembrane region" description="Helical" evidence="2">
    <location>
        <begin position="335"/>
        <end position="353"/>
    </location>
</feature>
<feature type="compositionally biased region" description="Pro residues" evidence="1">
    <location>
        <begin position="263"/>
        <end position="331"/>
    </location>
</feature>
<keyword evidence="2" id="KW-0472">Membrane</keyword>
<dbReference type="EMBL" id="KY825783">
    <property type="protein sequence ID" value="AVJ54677.1"/>
    <property type="molecule type" value="Genomic_DNA"/>
</dbReference>
<organism evidence="5">
    <name type="scientific">Largemouth bass virus</name>
    <dbReference type="NCBI Taxonomy" id="176656"/>
    <lineage>
        <taxon>Viruses</taxon>
        <taxon>Varidnaviria</taxon>
        <taxon>Bamfordvirae</taxon>
        <taxon>Nucleocytoviricota</taxon>
        <taxon>Megaviricetes</taxon>
        <taxon>Pimascovirales</taxon>
        <taxon>Pimascovirales incertae sedis</taxon>
        <taxon>Iridoviridae</taxon>
        <taxon>Alphairidovirinae</taxon>
        <taxon>Ranavirus</taxon>
        <taxon>Ranavirus micropterus1</taxon>
        <taxon>Santee-Cooper ranavirus</taxon>
    </lineage>
</organism>
<name>A0A2P1CPL0_9VIRU</name>
<gene>
    <name evidence="7" type="ORF">LMBV_001</name>
</gene>
<dbReference type="Pfam" id="PF03003">
    <property type="entry name" value="Pox_G9-A16"/>
    <property type="match status" value="1"/>
</dbReference>
<evidence type="ECO:0000313" key="3">
    <source>
        <dbReference type="EMBL" id="AVJ54677.1"/>
    </source>
</evidence>
<evidence type="ECO:0000256" key="2">
    <source>
        <dbReference type="SAM" id="Phobius"/>
    </source>
</evidence>
<evidence type="ECO:0000313" key="8">
    <source>
        <dbReference type="EMBL" id="QJE49150.1"/>
    </source>
</evidence>
<dbReference type="EMBL" id="MK681856">
    <property type="protein sequence ID" value="QJE49150.1"/>
    <property type="molecule type" value="Genomic_DNA"/>
</dbReference>
<keyword evidence="2" id="KW-1133">Transmembrane helix</keyword>
<dbReference type="EMBL" id="MK681855">
    <property type="protein sequence ID" value="QJE49064.1"/>
    <property type="molecule type" value="Genomic_DNA"/>
</dbReference>
<sequence>MSTISAVRLQKDPSDSYLGGPCACGGCSSFTKRGSCGKDWYLGEQSCCGGLCTAQPKCAKLKAAQVCGLRFSSKGKDPLLGAEWDATKGAPYVRCSYDADAIDTQAQVDQFISMFGESPGLAERYCMRPVKDSTGKIVSRVSSDTDPAGDWCRRWYSASRGSAQDAAISSFCVKNPDAADCKCVNRASDPLYQKVKELHSYPDQCWYVPCSGDVGELKLNTQRDTPKNCPTEICQIVFNMLDDGSVKIDDVKNSITCDFSKYKPPPTPPKPTPIPPKPTPIPPKPTPPKPTPIPPKPTPIPPKPTPPTPPKPTPTPTPTPPSPPKPAPTPTKPNMLLYVSAAAVLLVLLVTFMR</sequence>
<dbReference type="PRINTS" id="PR01217">
    <property type="entry name" value="PRICHEXTENSN"/>
</dbReference>